<keyword evidence="9" id="KW-0902">Two-component regulatory system</keyword>
<dbReference type="SUPFAM" id="SSF55874">
    <property type="entry name" value="ATPase domain of HSP90 chaperone/DNA topoisomerase II/histidine kinase"/>
    <property type="match status" value="1"/>
</dbReference>
<proteinExistence type="predicted"/>
<gene>
    <name evidence="12" type="ORF">NP439_10145</name>
</gene>
<evidence type="ECO:0000256" key="2">
    <source>
        <dbReference type="ARBA" id="ARBA00004370"/>
    </source>
</evidence>
<keyword evidence="4" id="KW-0597">Phosphoprotein</keyword>
<evidence type="ECO:0000256" key="5">
    <source>
        <dbReference type="ARBA" id="ARBA00022679"/>
    </source>
</evidence>
<keyword evidence="10" id="KW-0472">Membrane</keyword>
<dbReference type="InterPro" id="IPR036097">
    <property type="entry name" value="HisK_dim/P_sf"/>
</dbReference>
<dbReference type="Pfam" id="PF02518">
    <property type="entry name" value="HATPase_c"/>
    <property type="match status" value="1"/>
</dbReference>
<keyword evidence="8" id="KW-0067">ATP-binding</keyword>
<dbReference type="SUPFAM" id="SSF47384">
    <property type="entry name" value="Homodimeric domain of signal transducing histidine kinase"/>
    <property type="match status" value="1"/>
</dbReference>
<evidence type="ECO:0000313" key="13">
    <source>
        <dbReference type="Proteomes" id="UP001059773"/>
    </source>
</evidence>
<evidence type="ECO:0000256" key="7">
    <source>
        <dbReference type="ARBA" id="ARBA00022777"/>
    </source>
</evidence>
<keyword evidence="7 12" id="KW-0418">Kinase</keyword>
<dbReference type="CDD" id="cd00082">
    <property type="entry name" value="HisKA"/>
    <property type="match status" value="1"/>
</dbReference>
<keyword evidence="13" id="KW-1185">Reference proteome</keyword>
<organism evidence="12 13">
    <name type="scientific">Oceanobacillus jeddahense</name>
    <dbReference type="NCBI Taxonomy" id="1462527"/>
    <lineage>
        <taxon>Bacteria</taxon>
        <taxon>Bacillati</taxon>
        <taxon>Bacillota</taxon>
        <taxon>Bacilli</taxon>
        <taxon>Bacillales</taxon>
        <taxon>Bacillaceae</taxon>
        <taxon>Oceanobacillus</taxon>
    </lineage>
</organism>
<evidence type="ECO:0000256" key="6">
    <source>
        <dbReference type="ARBA" id="ARBA00022741"/>
    </source>
</evidence>
<dbReference type="PANTHER" id="PTHR45453">
    <property type="entry name" value="PHOSPHATE REGULON SENSOR PROTEIN PHOR"/>
    <property type="match status" value="1"/>
</dbReference>
<dbReference type="EC" id="2.7.13.3" evidence="3"/>
<dbReference type="SMART" id="SM00387">
    <property type="entry name" value="HATPase_c"/>
    <property type="match status" value="1"/>
</dbReference>
<comment type="catalytic activity">
    <reaction evidence="1">
        <text>ATP + protein L-histidine = ADP + protein N-phospho-L-histidine.</text>
        <dbReference type="EC" id="2.7.13.3"/>
    </reaction>
</comment>
<comment type="subcellular location">
    <subcellularLocation>
        <location evidence="2">Membrane</location>
    </subcellularLocation>
</comment>
<protein>
    <recommendedName>
        <fullName evidence="3">histidine kinase</fullName>
        <ecNumber evidence="3">2.7.13.3</ecNumber>
    </recommendedName>
</protein>
<keyword evidence="10" id="KW-1133">Transmembrane helix</keyword>
<name>A0ABY5JY23_9BACI</name>
<dbReference type="PRINTS" id="PR00344">
    <property type="entry name" value="BCTRLSENSOR"/>
</dbReference>
<feature type="transmembrane region" description="Helical" evidence="10">
    <location>
        <begin position="6"/>
        <end position="26"/>
    </location>
</feature>
<evidence type="ECO:0000259" key="11">
    <source>
        <dbReference type="PROSITE" id="PS50109"/>
    </source>
</evidence>
<evidence type="ECO:0000256" key="10">
    <source>
        <dbReference type="SAM" id="Phobius"/>
    </source>
</evidence>
<dbReference type="Pfam" id="PF00512">
    <property type="entry name" value="HisKA"/>
    <property type="match status" value="1"/>
</dbReference>
<dbReference type="InterPro" id="IPR005467">
    <property type="entry name" value="His_kinase_dom"/>
</dbReference>
<evidence type="ECO:0000256" key="9">
    <source>
        <dbReference type="ARBA" id="ARBA00023012"/>
    </source>
</evidence>
<feature type="domain" description="Histidine kinase" evidence="11">
    <location>
        <begin position="94"/>
        <end position="311"/>
    </location>
</feature>
<keyword evidence="10" id="KW-0812">Transmembrane</keyword>
<dbReference type="InterPro" id="IPR004358">
    <property type="entry name" value="Sig_transdc_His_kin-like_C"/>
</dbReference>
<keyword evidence="6" id="KW-0547">Nucleotide-binding</keyword>
<dbReference type="InterPro" id="IPR003661">
    <property type="entry name" value="HisK_dim/P_dom"/>
</dbReference>
<dbReference type="PROSITE" id="PS50109">
    <property type="entry name" value="HIS_KIN"/>
    <property type="match status" value="1"/>
</dbReference>
<evidence type="ECO:0000256" key="8">
    <source>
        <dbReference type="ARBA" id="ARBA00022840"/>
    </source>
</evidence>
<dbReference type="InterPro" id="IPR003594">
    <property type="entry name" value="HATPase_dom"/>
</dbReference>
<dbReference type="PANTHER" id="PTHR45453:SF1">
    <property type="entry name" value="PHOSPHATE REGULON SENSOR PROTEIN PHOR"/>
    <property type="match status" value="1"/>
</dbReference>
<dbReference type="RefSeq" id="WP_256709876.1">
    <property type="nucleotide sequence ID" value="NZ_CP101914.1"/>
</dbReference>
<dbReference type="Proteomes" id="UP001059773">
    <property type="component" value="Chromosome"/>
</dbReference>
<evidence type="ECO:0000256" key="3">
    <source>
        <dbReference type="ARBA" id="ARBA00012438"/>
    </source>
</evidence>
<dbReference type="InterPro" id="IPR036890">
    <property type="entry name" value="HATPase_C_sf"/>
</dbReference>
<dbReference type="Gene3D" id="1.10.287.130">
    <property type="match status" value="1"/>
</dbReference>
<dbReference type="GO" id="GO:0016301">
    <property type="term" value="F:kinase activity"/>
    <property type="evidence" value="ECO:0007669"/>
    <property type="project" value="UniProtKB-KW"/>
</dbReference>
<dbReference type="SMART" id="SM00388">
    <property type="entry name" value="HisKA"/>
    <property type="match status" value="1"/>
</dbReference>
<keyword evidence="5" id="KW-0808">Transferase</keyword>
<dbReference type="EMBL" id="CP101914">
    <property type="protein sequence ID" value="UUI04966.1"/>
    <property type="molecule type" value="Genomic_DNA"/>
</dbReference>
<evidence type="ECO:0000313" key="12">
    <source>
        <dbReference type="EMBL" id="UUI04966.1"/>
    </source>
</evidence>
<reference evidence="12" key="1">
    <citation type="submission" date="2022-07" db="EMBL/GenBank/DDBJ databases">
        <title>FELIX.</title>
        <authorList>
            <person name="Wan K.H."/>
            <person name="Park S."/>
            <person name="Lawrence Q."/>
            <person name="Eichenberger J.P."/>
            <person name="Booth B.W."/>
            <person name="Piaggio A.J."/>
            <person name="Chandler J.C."/>
            <person name="Franklin A.B."/>
            <person name="Celniker S.E."/>
        </authorList>
    </citation>
    <scope>NUCLEOTIDE SEQUENCE</scope>
    <source>
        <strain evidence="12">QA-1986 374</strain>
    </source>
</reference>
<evidence type="ECO:0000256" key="4">
    <source>
        <dbReference type="ARBA" id="ARBA00022553"/>
    </source>
</evidence>
<dbReference type="Gene3D" id="3.30.565.10">
    <property type="entry name" value="Histidine kinase-like ATPase, C-terminal domain"/>
    <property type="match status" value="1"/>
</dbReference>
<dbReference type="InterPro" id="IPR050351">
    <property type="entry name" value="BphY/WalK/GraS-like"/>
</dbReference>
<accession>A0ABY5JY23</accession>
<sequence length="311" mass="36257">MMPNWIFWIIIACTIFFLLFALFLYFHLVHSIKKVIYTLNDVKSGDYNQRVRLHTNSPFIQRFVKKINELLRQFQTNMSHNVYLEKERKKMIANISHDLKTPLTSLLGYIEMVNNDQTLTPEEKEEFMRIAYQKGNKLSDLLNVFFQIAQLDSGDYQMNFQKVDINRMIKETIVDYYHDLKTQKMELDMKLPDNPVYVWADPKSMENILVNLISNGFIHGKDGNMLGIHLEVKECVSVHIWDNGKGIAEKDIANIFTRLYTGDKSRQHLGHGNGLGLTITKKLIEKNNGAIQVRSIPYKETIFSFSLPLCE</sequence>
<evidence type="ECO:0000256" key="1">
    <source>
        <dbReference type="ARBA" id="ARBA00000085"/>
    </source>
</evidence>